<dbReference type="Proteomes" id="UP000313359">
    <property type="component" value="Unassembled WGS sequence"/>
</dbReference>
<sequence>MQADQSDSSAVIRPRGEFHSLFSGTEGDVILGSKDGVLFRVHSYTLKTTSGWFRSMYSLPQRSPSPDQPTETIFVDEDSMTLEGLLKIICGLGLPKLDSYDVIEPILHAAEKYDMPGPMSVVQALLATPPLLSDPLRLYAITCRYGWHEDAMMASKATLTLNLHSPEHRSTLQKLGTDALLNLFALHRTRRETLRRRLDDPPFVNDSGDTSCSNCGSIVDYHTWRELKYVIIMEMDARPLGDTVCNSGLLEWPAARACWDAKCLNCDRVLYDKTLTMRVIRECIEQLPTTIDSRSSPLPPPYPAPIIARSTSEP</sequence>
<keyword evidence="3" id="KW-1185">Reference proteome</keyword>
<dbReference type="Pfam" id="PF00651">
    <property type="entry name" value="BTB"/>
    <property type="match status" value="1"/>
</dbReference>
<dbReference type="PROSITE" id="PS50097">
    <property type="entry name" value="BTB"/>
    <property type="match status" value="1"/>
</dbReference>
<protein>
    <recommendedName>
        <fullName evidence="1">BTB domain-containing protein</fullName>
    </recommendedName>
</protein>
<dbReference type="InterPro" id="IPR011333">
    <property type="entry name" value="SKP1/BTB/POZ_sf"/>
</dbReference>
<evidence type="ECO:0000313" key="2">
    <source>
        <dbReference type="EMBL" id="RPD63852.1"/>
    </source>
</evidence>
<dbReference type="AlphaFoldDB" id="A0A5C2SJE8"/>
<dbReference type="STRING" id="1328759.A0A5C2SJE8"/>
<accession>A0A5C2SJE8</accession>
<dbReference type="SUPFAM" id="SSF54695">
    <property type="entry name" value="POZ domain"/>
    <property type="match status" value="1"/>
</dbReference>
<reference evidence="2" key="1">
    <citation type="journal article" date="2018" name="Genome Biol. Evol.">
        <title>Genomics and development of Lentinus tigrinus, a white-rot wood-decaying mushroom with dimorphic fruiting bodies.</title>
        <authorList>
            <person name="Wu B."/>
            <person name="Xu Z."/>
            <person name="Knudson A."/>
            <person name="Carlson A."/>
            <person name="Chen N."/>
            <person name="Kovaka S."/>
            <person name="LaButti K."/>
            <person name="Lipzen A."/>
            <person name="Pennachio C."/>
            <person name="Riley R."/>
            <person name="Schakwitz W."/>
            <person name="Umezawa K."/>
            <person name="Ohm R.A."/>
            <person name="Grigoriev I.V."/>
            <person name="Nagy L.G."/>
            <person name="Gibbons J."/>
            <person name="Hibbett D."/>
        </authorList>
    </citation>
    <scope>NUCLEOTIDE SEQUENCE [LARGE SCALE GENOMIC DNA]</scope>
    <source>
        <strain evidence="2">ALCF2SS1-6</strain>
    </source>
</reference>
<dbReference type="InterPro" id="IPR000210">
    <property type="entry name" value="BTB/POZ_dom"/>
</dbReference>
<name>A0A5C2SJE8_9APHY</name>
<dbReference type="Gene3D" id="3.30.710.10">
    <property type="entry name" value="Potassium Channel Kv1.1, Chain A"/>
    <property type="match status" value="1"/>
</dbReference>
<evidence type="ECO:0000259" key="1">
    <source>
        <dbReference type="PROSITE" id="PS50097"/>
    </source>
</evidence>
<dbReference type="EMBL" id="ML122255">
    <property type="protein sequence ID" value="RPD63852.1"/>
    <property type="molecule type" value="Genomic_DNA"/>
</dbReference>
<feature type="domain" description="BTB" evidence="1">
    <location>
        <begin position="27"/>
        <end position="89"/>
    </location>
</feature>
<organism evidence="2 3">
    <name type="scientific">Lentinus tigrinus ALCF2SS1-6</name>
    <dbReference type="NCBI Taxonomy" id="1328759"/>
    <lineage>
        <taxon>Eukaryota</taxon>
        <taxon>Fungi</taxon>
        <taxon>Dikarya</taxon>
        <taxon>Basidiomycota</taxon>
        <taxon>Agaricomycotina</taxon>
        <taxon>Agaricomycetes</taxon>
        <taxon>Polyporales</taxon>
        <taxon>Polyporaceae</taxon>
        <taxon>Lentinus</taxon>
    </lineage>
</organism>
<evidence type="ECO:0000313" key="3">
    <source>
        <dbReference type="Proteomes" id="UP000313359"/>
    </source>
</evidence>
<proteinExistence type="predicted"/>
<dbReference type="OrthoDB" id="3238622at2759"/>
<gene>
    <name evidence="2" type="ORF">L227DRAFT_363898</name>
</gene>